<proteinExistence type="predicted"/>
<dbReference type="Gene3D" id="3.40.50.1820">
    <property type="entry name" value="alpha/beta hydrolase"/>
    <property type="match status" value="1"/>
</dbReference>
<dbReference type="PANTHER" id="PTHR37017:SF11">
    <property type="entry name" value="ESTERASE_LIPASE_THIOESTERASE DOMAIN-CONTAINING PROTEIN"/>
    <property type="match status" value="1"/>
</dbReference>
<evidence type="ECO:0000313" key="2">
    <source>
        <dbReference type="EMBL" id="PGH54807.1"/>
    </source>
</evidence>
<evidence type="ECO:0000259" key="1">
    <source>
        <dbReference type="Pfam" id="PF12697"/>
    </source>
</evidence>
<keyword evidence="3" id="KW-1185">Reference proteome</keyword>
<comment type="caution">
    <text evidence="2">The sequence shown here is derived from an EMBL/GenBank/DDBJ whole genome shotgun (WGS) entry which is preliminary data.</text>
</comment>
<dbReference type="AlphaFoldDB" id="A0A2B8BC37"/>
<organism evidence="2 3">
    <name type="scientific">Azospirillum palustre</name>
    <dbReference type="NCBI Taxonomy" id="2044885"/>
    <lineage>
        <taxon>Bacteria</taxon>
        <taxon>Pseudomonadati</taxon>
        <taxon>Pseudomonadota</taxon>
        <taxon>Alphaproteobacteria</taxon>
        <taxon>Rhodospirillales</taxon>
        <taxon>Azospirillaceae</taxon>
        <taxon>Azospirillum</taxon>
    </lineage>
</organism>
<accession>A0A2B8BC37</accession>
<dbReference type="OrthoDB" id="9814966at2"/>
<dbReference type="EMBL" id="PDKW01000043">
    <property type="protein sequence ID" value="PGH54807.1"/>
    <property type="molecule type" value="Genomic_DNA"/>
</dbReference>
<protein>
    <recommendedName>
        <fullName evidence="1">AB hydrolase-1 domain-containing protein</fullName>
    </recommendedName>
</protein>
<reference evidence="3" key="1">
    <citation type="submission" date="2017-10" db="EMBL/GenBank/DDBJ databases">
        <authorList>
            <person name="Kravchenko I.K."/>
            <person name="Grouzdev D.S."/>
        </authorList>
    </citation>
    <scope>NUCLEOTIDE SEQUENCE [LARGE SCALE GENOMIC DNA]</scope>
    <source>
        <strain evidence="3">B2</strain>
    </source>
</reference>
<dbReference type="InterPro" id="IPR000073">
    <property type="entry name" value="AB_hydrolase_1"/>
</dbReference>
<dbReference type="PANTHER" id="PTHR37017">
    <property type="entry name" value="AB HYDROLASE-1 DOMAIN-CONTAINING PROTEIN-RELATED"/>
    <property type="match status" value="1"/>
</dbReference>
<dbReference type="Proteomes" id="UP000225379">
    <property type="component" value="Unassembled WGS sequence"/>
</dbReference>
<dbReference type="InterPro" id="IPR052897">
    <property type="entry name" value="Sec-Metab_Biosynth_Hydrolase"/>
</dbReference>
<sequence>MHGLHEWTSRRSLCMSNPPTPMPTVVLVHGAWADGSSWQRVIPLLLEKNVPVVAVQNPTSSLADDVKATRQALAGIDGSVVLVGHSWGGAVITEAGNDPKVKALVYVAAFAPKAGETLGELVGAYPPPPGLGRIRDDGAGNLTLSVEGWIEDVASDLPEAEARVLAVLQPPLPGSTFGDKVTQAAWESRPNWYIVSADDRVVSVELEREFARRMGARTTELQASHLSLLSRPDAVAAVILEAVHSVAGG</sequence>
<dbReference type="SUPFAM" id="SSF53474">
    <property type="entry name" value="alpha/beta-Hydrolases"/>
    <property type="match status" value="1"/>
</dbReference>
<dbReference type="InterPro" id="IPR029058">
    <property type="entry name" value="AB_hydrolase_fold"/>
</dbReference>
<dbReference type="Pfam" id="PF12697">
    <property type="entry name" value="Abhydrolase_6"/>
    <property type="match status" value="1"/>
</dbReference>
<name>A0A2B8BC37_9PROT</name>
<evidence type="ECO:0000313" key="3">
    <source>
        <dbReference type="Proteomes" id="UP000225379"/>
    </source>
</evidence>
<gene>
    <name evidence="2" type="ORF">CRT60_34300</name>
</gene>
<feature type="domain" description="AB hydrolase-1" evidence="1">
    <location>
        <begin position="25"/>
        <end position="238"/>
    </location>
</feature>